<dbReference type="Pfam" id="PF10998">
    <property type="entry name" value="DUF2838"/>
    <property type="match status" value="1"/>
</dbReference>
<feature type="transmembrane region" description="Helical" evidence="15">
    <location>
        <begin position="171"/>
        <end position="190"/>
    </location>
</feature>
<dbReference type="PANTHER" id="PTHR31201:SF1">
    <property type="entry name" value="GLYCEROPHOSPHOCHOLINE ACYLTRANSFERASE 1"/>
    <property type="match status" value="1"/>
</dbReference>
<keyword evidence="5" id="KW-0808">Transferase</keyword>
<dbReference type="Proteomes" id="UP000193560">
    <property type="component" value="Unassembled WGS sequence"/>
</dbReference>
<comment type="similarity">
    <text evidence="2">Belongs to the GPC1 family.</text>
</comment>
<feature type="transmembrane region" description="Helical" evidence="15">
    <location>
        <begin position="348"/>
        <end position="366"/>
    </location>
</feature>
<comment type="subcellular location">
    <subcellularLocation>
        <location evidence="1">Membrane</location>
        <topology evidence="1">Multi-pass membrane protein</topology>
    </subcellularLocation>
</comment>
<evidence type="ECO:0000313" key="16">
    <source>
        <dbReference type="EMBL" id="ORZ16324.1"/>
    </source>
</evidence>
<dbReference type="AlphaFoldDB" id="A0A1X2IGP4"/>
<keyword evidence="17" id="KW-1185">Reference proteome</keyword>
<feature type="transmembrane region" description="Helical" evidence="15">
    <location>
        <begin position="228"/>
        <end position="247"/>
    </location>
</feature>
<evidence type="ECO:0000256" key="7">
    <source>
        <dbReference type="ARBA" id="ARBA00022989"/>
    </source>
</evidence>
<dbReference type="PANTHER" id="PTHR31201">
    <property type="entry name" value="OS01G0585100 PROTEIN"/>
    <property type="match status" value="1"/>
</dbReference>
<evidence type="ECO:0000256" key="11">
    <source>
        <dbReference type="ARBA" id="ARBA00023264"/>
    </source>
</evidence>
<evidence type="ECO:0000256" key="4">
    <source>
        <dbReference type="ARBA" id="ARBA00022516"/>
    </source>
</evidence>
<organism evidence="16 17">
    <name type="scientific">Absidia repens</name>
    <dbReference type="NCBI Taxonomy" id="90262"/>
    <lineage>
        <taxon>Eukaryota</taxon>
        <taxon>Fungi</taxon>
        <taxon>Fungi incertae sedis</taxon>
        <taxon>Mucoromycota</taxon>
        <taxon>Mucoromycotina</taxon>
        <taxon>Mucoromycetes</taxon>
        <taxon>Mucorales</taxon>
        <taxon>Cunninghamellaceae</taxon>
        <taxon>Absidia</taxon>
    </lineage>
</organism>
<feature type="transmembrane region" description="Helical" evidence="15">
    <location>
        <begin position="372"/>
        <end position="394"/>
    </location>
</feature>
<evidence type="ECO:0000256" key="1">
    <source>
        <dbReference type="ARBA" id="ARBA00004141"/>
    </source>
</evidence>
<dbReference type="EMBL" id="MCGE01000011">
    <property type="protein sequence ID" value="ORZ16324.1"/>
    <property type="molecule type" value="Genomic_DNA"/>
</dbReference>
<keyword evidence="10" id="KW-0594">Phospholipid biosynthesis</keyword>
<proteinExistence type="inferred from homology"/>
<keyword evidence="11" id="KW-1208">Phospholipid metabolism</keyword>
<keyword evidence="13" id="KW-0175">Coiled coil</keyword>
<feature type="transmembrane region" description="Helical" evidence="15">
    <location>
        <begin position="147"/>
        <end position="164"/>
    </location>
</feature>
<keyword evidence="6 15" id="KW-0812">Transmembrane</keyword>
<keyword evidence="8" id="KW-0443">Lipid metabolism</keyword>
<dbReference type="GO" id="GO:0006656">
    <property type="term" value="P:phosphatidylcholine biosynthetic process"/>
    <property type="evidence" value="ECO:0007669"/>
    <property type="project" value="TreeGrafter"/>
</dbReference>
<comment type="caution">
    <text evidence="16">The sequence shown here is derived from an EMBL/GenBank/DDBJ whole genome shotgun (WGS) entry which is preliminary data.</text>
</comment>
<evidence type="ECO:0000256" key="9">
    <source>
        <dbReference type="ARBA" id="ARBA00023136"/>
    </source>
</evidence>
<evidence type="ECO:0000256" key="14">
    <source>
        <dbReference type="SAM" id="MobiDB-lite"/>
    </source>
</evidence>
<name>A0A1X2IGP4_9FUNG</name>
<dbReference type="GO" id="GO:0016020">
    <property type="term" value="C:membrane"/>
    <property type="evidence" value="ECO:0007669"/>
    <property type="project" value="UniProtKB-SubCell"/>
</dbReference>
<feature type="compositionally biased region" description="Basic and acidic residues" evidence="14">
    <location>
        <begin position="424"/>
        <end position="436"/>
    </location>
</feature>
<keyword evidence="9 15" id="KW-0472">Membrane</keyword>
<feature type="transmembrane region" description="Helical" evidence="15">
    <location>
        <begin position="285"/>
        <end position="305"/>
    </location>
</feature>
<keyword evidence="7 15" id="KW-1133">Transmembrane helix</keyword>
<evidence type="ECO:0000256" key="15">
    <source>
        <dbReference type="SAM" id="Phobius"/>
    </source>
</evidence>
<dbReference type="STRING" id="90262.A0A1X2IGP4"/>
<evidence type="ECO:0000256" key="6">
    <source>
        <dbReference type="ARBA" id="ARBA00022692"/>
    </source>
</evidence>
<gene>
    <name evidence="16" type="ORF">BCR42DRAFT_414810</name>
</gene>
<evidence type="ECO:0000256" key="2">
    <source>
        <dbReference type="ARBA" id="ARBA00006675"/>
    </source>
</evidence>
<dbReference type="InterPro" id="IPR021261">
    <property type="entry name" value="GPCAT"/>
</dbReference>
<feature type="region of interest" description="Disordered" evidence="14">
    <location>
        <begin position="413"/>
        <end position="450"/>
    </location>
</feature>
<evidence type="ECO:0000256" key="3">
    <source>
        <dbReference type="ARBA" id="ARBA00019082"/>
    </source>
</evidence>
<accession>A0A1X2IGP4</accession>
<keyword evidence="12" id="KW-0012">Acyltransferase</keyword>
<evidence type="ECO:0000256" key="8">
    <source>
        <dbReference type="ARBA" id="ARBA00023098"/>
    </source>
</evidence>
<evidence type="ECO:0000256" key="10">
    <source>
        <dbReference type="ARBA" id="ARBA00023209"/>
    </source>
</evidence>
<protein>
    <recommendedName>
        <fullName evidence="3">Glycerophosphocholine acyltransferase 1</fullName>
    </recommendedName>
</protein>
<sequence length="450" mass="53043">MSSPEQSPVDLLDHDDLFDHDYDVLDEWTNSANTLLSENDFDMIDRLSAALDQVTHQLNDKQRDLLQKSSAWTHKTRERLGQQTKKLEHRRALLEQKLVRQYESIHERMNRDAKTVQLRDKISFVFGVANTSISPALVARVPQWIPLYYTLQFIYLLTLRFVVYKYRRWHYFIFDLCYFVNVMAVLYLWVFPSSTYLFYATFTLTSGPVAWAIVLWNNSLVFHSLDKVTSVFIHIFPPLVTYVIRWLPELHPDTHTGALYRDQHYPALAGTTTTTTPVMSFRDCMVSSTIAYLIWQALYFVFIMVKRRDKIEAGLRVTSYSWLLKDSAKKSFIQKAAFCFGPRYKSQMFMLLQLVYNIVASIPTYFMFKHFWLHTLFLCAMFGASVWNGANYYIEVFSRRYLMEIEQAISKKKDAEQQQQQKQQEQELKNGDDHIQKPQQVTTNDDKKTD</sequence>
<evidence type="ECO:0000256" key="12">
    <source>
        <dbReference type="ARBA" id="ARBA00023315"/>
    </source>
</evidence>
<dbReference type="GO" id="GO:0016746">
    <property type="term" value="F:acyltransferase activity"/>
    <property type="evidence" value="ECO:0007669"/>
    <property type="project" value="UniProtKB-KW"/>
</dbReference>
<dbReference type="OrthoDB" id="406287at2759"/>
<feature type="coiled-coil region" evidence="13">
    <location>
        <begin position="44"/>
        <end position="97"/>
    </location>
</feature>
<reference evidence="16 17" key="1">
    <citation type="submission" date="2016-07" db="EMBL/GenBank/DDBJ databases">
        <title>Pervasive Adenine N6-methylation of Active Genes in Fungi.</title>
        <authorList>
            <consortium name="DOE Joint Genome Institute"/>
            <person name="Mondo S.J."/>
            <person name="Dannebaum R.O."/>
            <person name="Kuo R.C."/>
            <person name="Labutti K."/>
            <person name="Haridas S."/>
            <person name="Kuo A."/>
            <person name="Salamov A."/>
            <person name="Ahrendt S.R."/>
            <person name="Lipzen A."/>
            <person name="Sullivan W."/>
            <person name="Andreopoulos W.B."/>
            <person name="Clum A."/>
            <person name="Lindquist E."/>
            <person name="Daum C."/>
            <person name="Ramamoorthy G.K."/>
            <person name="Gryganskyi A."/>
            <person name="Culley D."/>
            <person name="Magnuson J.K."/>
            <person name="James T.Y."/>
            <person name="O'Malley M.A."/>
            <person name="Stajich J.E."/>
            <person name="Spatafora J.W."/>
            <person name="Visel A."/>
            <person name="Grigoriev I.V."/>
        </authorList>
    </citation>
    <scope>NUCLEOTIDE SEQUENCE [LARGE SCALE GENOMIC DNA]</scope>
    <source>
        <strain evidence="16 17">NRRL 1336</strain>
    </source>
</reference>
<evidence type="ECO:0000256" key="5">
    <source>
        <dbReference type="ARBA" id="ARBA00022679"/>
    </source>
</evidence>
<evidence type="ECO:0000256" key="13">
    <source>
        <dbReference type="SAM" id="Coils"/>
    </source>
</evidence>
<feature type="transmembrane region" description="Helical" evidence="15">
    <location>
        <begin position="196"/>
        <end position="216"/>
    </location>
</feature>
<evidence type="ECO:0000313" key="17">
    <source>
        <dbReference type="Proteomes" id="UP000193560"/>
    </source>
</evidence>
<keyword evidence="4" id="KW-0444">Lipid biosynthesis</keyword>